<keyword evidence="1" id="KW-1133">Transmembrane helix</keyword>
<proteinExistence type="predicted"/>
<organism evidence="2">
    <name type="scientific">uncultured Caudovirales phage</name>
    <dbReference type="NCBI Taxonomy" id="2100421"/>
    <lineage>
        <taxon>Viruses</taxon>
        <taxon>Duplodnaviria</taxon>
        <taxon>Heunggongvirae</taxon>
        <taxon>Uroviricota</taxon>
        <taxon>Caudoviricetes</taxon>
        <taxon>Peduoviridae</taxon>
        <taxon>Maltschvirus</taxon>
        <taxon>Maltschvirus maltsch</taxon>
    </lineage>
</organism>
<dbReference type="EMBL" id="LR798261">
    <property type="protein sequence ID" value="CAB5218674.1"/>
    <property type="molecule type" value="Genomic_DNA"/>
</dbReference>
<feature type="transmembrane region" description="Helical" evidence="1">
    <location>
        <begin position="52"/>
        <end position="69"/>
    </location>
</feature>
<dbReference type="InterPro" id="IPR046682">
    <property type="entry name" value="DUF6552"/>
</dbReference>
<sequence length="70" mass="7770">MINKISWLGTLTSIIGSFLVAFHLFQLGYILFLIGSLSWLTVAIVKKDKPLLILNATFFIANIIGVFNSL</sequence>
<evidence type="ECO:0000313" key="2">
    <source>
        <dbReference type="EMBL" id="CAB5218674.1"/>
    </source>
</evidence>
<protein>
    <submittedName>
        <fullName evidence="2">Uncharacterized protein</fullName>
    </submittedName>
</protein>
<dbReference type="Gene3D" id="1.20.1280.290">
    <property type="match status" value="1"/>
</dbReference>
<reference evidence="2" key="1">
    <citation type="submission" date="2020-05" db="EMBL/GenBank/DDBJ databases">
        <authorList>
            <person name="Chiriac C."/>
            <person name="Salcher M."/>
            <person name="Ghai R."/>
            <person name="Kavagutti S V."/>
        </authorList>
    </citation>
    <scope>NUCLEOTIDE SEQUENCE</scope>
</reference>
<dbReference type="Pfam" id="PF20189">
    <property type="entry name" value="DUF6552"/>
    <property type="match status" value="1"/>
</dbReference>
<keyword evidence="1" id="KW-0812">Transmembrane</keyword>
<evidence type="ECO:0000256" key="1">
    <source>
        <dbReference type="SAM" id="Phobius"/>
    </source>
</evidence>
<gene>
    <name evidence="2" type="ORF">UFOVP218_50</name>
</gene>
<name>A0A6J7WRE2_9CAUD</name>
<keyword evidence="1" id="KW-0472">Membrane</keyword>
<accession>A0A6J7WRE2</accession>